<protein>
    <submittedName>
        <fullName evidence="3">Flagellar hook-length control protein FliK</fullName>
    </submittedName>
</protein>
<evidence type="ECO:0000259" key="2">
    <source>
        <dbReference type="Pfam" id="PF02120"/>
    </source>
</evidence>
<feature type="domain" description="Flagellar hook-length control protein-like C-terminal" evidence="2">
    <location>
        <begin position="296"/>
        <end position="373"/>
    </location>
</feature>
<feature type="compositionally biased region" description="Polar residues" evidence="1">
    <location>
        <begin position="37"/>
        <end position="61"/>
    </location>
</feature>
<keyword evidence="3" id="KW-0969">Cilium</keyword>
<feature type="region of interest" description="Disordered" evidence="1">
    <location>
        <begin position="191"/>
        <end position="258"/>
    </location>
</feature>
<feature type="compositionally biased region" description="Polar residues" evidence="1">
    <location>
        <begin position="191"/>
        <end position="202"/>
    </location>
</feature>
<sequence length="432" mass="49163">MNGFVMLDTQRDFNATVDLKSSRNPSNNRFDDIMKNVSKNQSDSNTNHSKAEKTNNSQENDNTNKKVTKGSNKNIKTNEKEENLEMDKEKTLEKIVEIITETLGISEEQLYALLDQLELELDDLIIADNLQLLTIEALEVKDMIEVLTDGELSLDIKNMFQEIKEIGKAIEKNIENNAAIVEETALNNDLGSSKQERNTNVVVQGDTHTTDNKHSEEQLETAKAENVKEKEITFDVHLEKDNSKSNQEDSSKQSDLSNSFMDKLSKQLEGKMSVEVEPLGQDENFSYEKIIKQLVNQIKVQIKPEVTKMEFQLNPEHLGKVNFMLTSEQGLVSARFVAQNQLVKDTIETQVFHLRETLEEQGIKVDKIEVVLANEAFNHEKQDDSQKNNEQESSKKGMKIIKRKDLLGEDAMEEESDVSKEKETDSVIDYTA</sequence>
<gene>
    <name evidence="3" type="ORF">EDC19_0295</name>
</gene>
<feature type="compositionally biased region" description="Basic and acidic residues" evidence="1">
    <location>
        <begin position="379"/>
        <end position="395"/>
    </location>
</feature>
<organism evidence="3 4">
    <name type="scientific">Natranaerovirga hydrolytica</name>
    <dbReference type="NCBI Taxonomy" id="680378"/>
    <lineage>
        <taxon>Bacteria</taxon>
        <taxon>Bacillati</taxon>
        <taxon>Bacillota</taxon>
        <taxon>Clostridia</taxon>
        <taxon>Lachnospirales</taxon>
        <taxon>Natranaerovirgaceae</taxon>
        <taxon>Natranaerovirga</taxon>
    </lineage>
</organism>
<evidence type="ECO:0000313" key="3">
    <source>
        <dbReference type="EMBL" id="TCK97893.1"/>
    </source>
</evidence>
<evidence type="ECO:0000256" key="1">
    <source>
        <dbReference type="SAM" id="MobiDB-lite"/>
    </source>
</evidence>
<keyword evidence="3" id="KW-0966">Cell projection</keyword>
<dbReference type="OrthoDB" id="1780022at2"/>
<feature type="region of interest" description="Disordered" evidence="1">
    <location>
        <begin position="17"/>
        <end position="87"/>
    </location>
</feature>
<name>A0A4R1N5K3_9FIRM</name>
<dbReference type="EMBL" id="SMGQ01000011">
    <property type="protein sequence ID" value="TCK97893.1"/>
    <property type="molecule type" value="Genomic_DNA"/>
</dbReference>
<keyword evidence="4" id="KW-1185">Reference proteome</keyword>
<dbReference type="CDD" id="cd17470">
    <property type="entry name" value="T3SS_Flik_C"/>
    <property type="match status" value="1"/>
</dbReference>
<proteinExistence type="predicted"/>
<dbReference type="Proteomes" id="UP000294545">
    <property type="component" value="Unassembled WGS sequence"/>
</dbReference>
<dbReference type="InterPro" id="IPR021136">
    <property type="entry name" value="Flagellar_hook_control-like_C"/>
</dbReference>
<reference evidence="3 4" key="1">
    <citation type="submission" date="2019-03" db="EMBL/GenBank/DDBJ databases">
        <title>Genomic Encyclopedia of Type Strains, Phase IV (KMG-IV): sequencing the most valuable type-strain genomes for metagenomic binning, comparative biology and taxonomic classification.</title>
        <authorList>
            <person name="Goeker M."/>
        </authorList>
    </citation>
    <scope>NUCLEOTIDE SEQUENCE [LARGE SCALE GENOMIC DNA]</scope>
    <source>
        <strain evidence="3 4">DSM 24176</strain>
    </source>
</reference>
<dbReference type="Gene3D" id="3.30.750.140">
    <property type="match status" value="1"/>
</dbReference>
<feature type="compositionally biased region" description="Basic and acidic residues" evidence="1">
    <location>
        <begin position="208"/>
        <end position="252"/>
    </location>
</feature>
<feature type="compositionally biased region" description="Basic and acidic residues" evidence="1">
    <location>
        <begin position="76"/>
        <end position="87"/>
    </location>
</feature>
<dbReference type="InterPro" id="IPR038610">
    <property type="entry name" value="FliK-like_C_sf"/>
</dbReference>
<dbReference type="AlphaFoldDB" id="A0A4R1N5K3"/>
<dbReference type="Pfam" id="PF02120">
    <property type="entry name" value="Flg_hook"/>
    <property type="match status" value="1"/>
</dbReference>
<comment type="caution">
    <text evidence="3">The sequence shown here is derived from an EMBL/GenBank/DDBJ whole genome shotgun (WGS) entry which is preliminary data.</text>
</comment>
<dbReference type="RefSeq" id="WP_132279442.1">
    <property type="nucleotide sequence ID" value="NZ_SMGQ01000011.1"/>
</dbReference>
<feature type="region of interest" description="Disordered" evidence="1">
    <location>
        <begin position="379"/>
        <end position="432"/>
    </location>
</feature>
<accession>A0A4R1N5K3</accession>
<evidence type="ECO:0000313" key="4">
    <source>
        <dbReference type="Proteomes" id="UP000294545"/>
    </source>
</evidence>
<keyword evidence="3" id="KW-0282">Flagellum</keyword>